<proteinExistence type="predicted"/>
<accession>A0A9W9RXW9</accession>
<evidence type="ECO:0000313" key="2">
    <source>
        <dbReference type="EMBL" id="KAJ5368418.1"/>
    </source>
</evidence>
<evidence type="ECO:0008006" key="4">
    <source>
        <dbReference type="Google" id="ProtNLM"/>
    </source>
</evidence>
<feature type="compositionally biased region" description="Polar residues" evidence="1">
    <location>
        <begin position="14"/>
        <end position="54"/>
    </location>
</feature>
<name>A0A9W9RXW9_9EURO</name>
<dbReference type="AlphaFoldDB" id="A0A9W9RXW9"/>
<dbReference type="RefSeq" id="XP_056553160.1">
    <property type="nucleotide sequence ID" value="XM_056701097.1"/>
</dbReference>
<reference evidence="2" key="1">
    <citation type="submission" date="2022-11" db="EMBL/GenBank/DDBJ databases">
        <authorList>
            <person name="Petersen C."/>
        </authorList>
    </citation>
    <scope>NUCLEOTIDE SEQUENCE</scope>
    <source>
        <strain evidence="2">IBT 29864</strain>
    </source>
</reference>
<dbReference type="EMBL" id="JAPZBS010000007">
    <property type="protein sequence ID" value="KAJ5368418.1"/>
    <property type="molecule type" value="Genomic_DNA"/>
</dbReference>
<reference evidence="2" key="2">
    <citation type="journal article" date="2023" name="IMA Fungus">
        <title>Comparative genomic study of the Penicillium genus elucidates a diverse pangenome and 15 lateral gene transfer events.</title>
        <authorList>
            <person name="Petersen C."/>
            <person name="Sorensen T."/>
            <person name="Nielsen M.R."/>
            <person name="Sondergaard T.E."/>
            <person name="Sorensen J.L."/>
            <person name="Fitzpatrick D.A."/>
            <person name="Frisvad J.C."/>
            <person name="Nielsen K.L."/>
        </authorList>
    </citation>
    <scope>NUCLEOTIDE SEQUENCE</scope>
    <source>
        <strain evidence="2">IBT 29864</strain>
    </source>
</reference>
<evidence type="ECO:0000313" key="3">
    <source>
        <dbReference type="Proteomes" id="UP001147782"/>
    </source>
</evidence>
<gene>
    <name evidence="2" type="ORF">N7496_008178</name>
</gene>
<feature type="region of interest" description="Disordered" evidence="1">
    <location>
        <begin position="1"/>
        <end position="54"/>
    </location>
</feature>
<protein>
    <recommendedName>
        <fullName evidence="4">Cysteine-rich transmembrane CYSTM domain-containing protein</fullName>
    </recommendedName>
</protein>
<evidence type="ECO:0000256" key="1">
    <source>
        <dbReference type="SAM" id="MobiDB-lite"/>
    </source>
</evidence>
<sequence length="83" mass="8821">MFNFNFFKSAPAEAQTQENSWNPNTVAMQQPSSPAAPSTNQNVVSEQPASQEEMSMQLRGGGGGFCCGICAGLACFECCEICC</sequence>
<organism evidence="2 3">
    <name type="scientific">Penicillium cataractarum</name>
    <dbReference type="NCBI Taxonomy" id="2100454"/>
    <lineage>
        <taxon>Eukaryota</taxon>
        <taxon>Fungi</taxon>
        <taxon>Dikarya</taxon>
        <taxon>Ascomycota</taxon>
        <taxon>Pezizomycotina</taxon>
        <taxon>Eurotiomycetes</taxon>
        <taxon>Eurotiomycetidae</taxon>
        <taxon>Eurotiales</taxon>
        <taxon>Aspergillaceae</taxon>
        <taxon>Penicillium</taxon>
    </lineage>
</organism>
<dbReference type="GeneID" id="81440276"/>
<dbReference type="Proteomes" id="UP001147782">
    <property type="component" value="Unassembled WGS sequence"/>
</dbReference>
<comment type="caution">
    <text evidence="2">The sequence shown here is derived from an EMBL/GenBank/DDBJ whole genome shotgun (WGS) entry which is preliminary data.</text>
</comment>
<keyword evidence="3" id="KW-1185">Reference proteome</keyword>
<dbReference type="OrthoDB" id="4353321at2759"/>